<evidence type="ECO:0000313" key="2">
    <source>
        <dbReference type="Proteomes" id="UP001497644"/>
    </source>
</evidence>
<keyword evidence="2" id="KW-1185">Reference proteome</keyword>
<sequence length="120" mass="13495">MIEMIIIGQDRLLKKTEGETRSDSIESGSKTDAKASLGQLMKLATSNPALNEPFRDTGQLRGSCRESEEIGPHLRHYGARSSKWRDKSRKDTVAKYPPYEGRYAIKDYCTPLEKYPANGT</sequence>
<name>A0AAV2NWH1_9HYME</name>
<organism evidence="1 2">
    <name type="scientific">Lasius platythorax</name>
    <dbReference type="NCBI Taxonomy" id="488582"/>
    <lineage>
        <taxon>Eukaryota</taxon>
        <taxon>Metazoa</taxon>
        <taxon>Ecdysozoa</taxon>
        <taxon>Arthropoda</taxon>
        <taxon>Hexapoda</taxon>
        <taxon>Insecta</taxon>
        <taxon>Pterygota</taxon>
        <taxon>Neoptera</taxon>
        <taxon>Endopterygota</taxon>
        <taxon>Hymenoptera</taxon>
        <taxon>Apocrita</taxon>
        <taxon>Aculeata</taxon>
        <taxon>Formicoidea</taxon>
        <taxon>Formicidae</taxon>
        <taxon>Formicinae</taxon>
        <taxon>Lasius</taxon>
        <taxon>Lasius</taxon>
    </lineage>
</organism>
<evidence type="ECO:0000313" key="1">
    <source>
        <dbReference type="EMBL" id="CAL1683713.1"/>
    </source>
</evidence>
<proteinExistence type="predicted"/>
<dbReference type="Proteomes" id="UP001497644">
    <property type="component" value="Chromosome 4"/>
</dbReference>
<protein>
    <submittedName>
        <fullName evidence="1">Uncharacterized protein</fullName>
    </submittedName>
</protein>
<accession>A0AAV2NWH1</accession>
<gene>
    <name evidence="1" type="ORF">LPLAT_LOCUS9391</name>
</gene>
<dbReference type="EMBL" id="OZ034827">
    <property type="protein sequence ID" value="CAL1683713.1"/>
    <property type="molecule type" value="Genomic_DNA"/>
</dbReference>
<dbReference type="AlphaFoldDB" id="A0AAV2NWH1"/>
<reference evidence="1" key="1">
    <citation type="submission" date="2024-04" db="EMBL/GenBank/DDBJ databases">
        <authorList>
            <consortium name="Molecular Ecology Group"/>
        </authorList>
    </citation>
    <scope>NUCLEOTIDE SEQUENCE</scope>
</reference>